<evidence type="ECO:0000256" key="2">
    <source>
        <dbReference type="ARBA" id="ARBA00022643"/>
    </source>
</evidence>
<dbReference type="NCBIfam" id="TIGR03860">
    <property type="entry name" value="FMN_nitrolo"/>
    <property type="match status" value="1"/>
</dbReference>
<evidence type="ECO:0000256" key="3">
    <source>
        <dbReference type="ARBA" id="ARBA00023002"/>
    </source>
</evidence>
<feature type="binding site" evidence="6">
    <location>
        <position position="50"/>
    </location>
    <ligand>
        <name>FMN</name>
        <dbReference type="ChEBI" id="CHEBI:58210"/>
    </ligand>
</feature>
<dbReference type="Pfam" id="PF00296">
    <property type="entry name" value="Bac_luciferase"/>
    <property type="match status" value="1"/>
</dbReference>
<evidence type="ECO:0000313" key="9">
    <source>
        <dbReference type="Proteomes" id="UP001139485"/>
    </source>
</evidence>
<comment type="caution">
    <text evidence="8">The sequence shown here is derived from an EMBL/GenBank/DDBJ whole genome shotgun (WGS) entry which is preliminary data.</text>
</comment>
<dbReference type="SUPFAM" id="SSF51679">
    <property type="entry name" value="Bacterial luciferase-like"/>
    <property type="match status" value="1"/>
</dbReference>
<dbReference type="GO" id="GO:0004497">
    <property type="term" value="F:monooxygenase activity"/>
    <property type="evidence" value="ECO:0007669"/>
    <property type="project" value="UniProtKB-KW"/>
</dbReference>
<keyword evidence="9" id="KW-1185">Reference proteome</keyword>
<feature type="binding site" evidence="6">
    <location>
        <position position="199"/>
    </location>
    <ligand>
        <name>FMN</name>
        <dbReference type="ChEBI" id="CHEBI:58210"/>
    </ligand>
</feature>
<protein>
    <submittedName>
        <fullName evidence="8">NtaA/DmoA family FMN-dependent monooxygenase</fullName>
        <ecNumber evidence="8">1.14.-.-</ecNumber>
    </submittedName>
</protein>
<sequence>MSINLTEYGRHSGAWRHPQADVSQIPNLAAYQHACEWAEKGFFDQGFLADSPVHTWGPTSTTTTRLDAMEMAGALAASTTHLGLIATMSTSYTDPYEVARRGASLSNLSGGRIGLNFVASQGDEMARNYQLANENPRPVRYARYREYLEVVTRLWDAAPDGDGPGERVSFHGEHLDLEATLDVAKPAHGRPIIVQAGQSAEGRDLAARWADAIYAAGTTVEHGREYYADIKRRAAAYGRDPDGIKVIMGIAPFIGETTAEAHELRHLLDDFHAEGADTIAHLSRVLEHDLSGYDPAGPLPFDELPEVRSASVGMATMFVRIAREEGLTLEQIAYRSYVGGLANMQFISTGDPVHVADEMQLWYETGAADGFSLVAPNVGPTMENFVSLVVPILQERGVARTSYEATSLPGHFGLTAPLDPRHTLPAGAQSLPL</sequence>
<comment type="similarity">
    <text evidence="5">Belongs to the NtaA/SnaA/DszA monooxygenase family.</text>
</comment>
<organism evidence="8 9">
    <name type="scientific">Nocardioides bruguierae</name>
    <dbReference type="NCBI Taxonomy" id="2945102"/>
    <lineage>
        <taxon>Bacteria</taxon>
        <taxon>Bacillati</taxon>
        <taxon>Actinomycetota</taxon>
        <taxon>Actinomycetes</taxon>
        <taxon>Propionibacteriales</taxon>
        <taxon>Nocardioidaceae</taxon>
        <taxon>Nocardioides</taxon>
    </lineage>
</organism>
<evidence type="ECO:0000313" key="8">
    <source>
        <dbReference type="EMBL" id="MCM0621126.1"/>
    </source>
</evidence>
<keyword evidence="2 6" id="KW-0288">FMN</keyword>
<proteinExistence type="inferred from homology"/>
<dbReference type="RefSeq" id="WP_250827608.1">
    <property type="nucleotide sequence ID" value="NZ_JAMOIL010000014.1"/>
</dbReference>
<dbReference type="PANTHER" id="PTHR30011:SF16">
    <property type="entry name" value="C2H2 FINGER DOMAIN TRANSCRIPTION FACTOR (EUROFUNG)-RELATED"/>
    <property type="match status" value="1"/>
</dbReference>
<dbReference type="AlphaFoldDB" id="A0A9X2IES4"/>
<reference evidence="8" key="1">
    <citation type="submission" date="2022-05" db="EMBL/GenBank/DDBJ databases">
        <authorList>
            <person name="Tuo L."/>
        </authorList>
    </citation>
    <scope>NUCLEOTIDE SEQUENCE</scope>
    <source>
        <strain evidence="8">BSK12Z-4</strain>
    </source>
</reference>
<dbReference type="EC" id="1.14.-.-" evidence="8"/>
<evidence type="ECO:0000256" key="5">
    <source>
        <dbReference type="ARBA" id="ARBA00033748"/>
    </source>
</evidence>
<name>A0A9X2IES4_9ACTN</name>
<accession>A0A9X2IES4</accession>
<dbReference type="EMBL" id="JAMOIL010000014">
    <property type="protein sequence ID" value="MCM0621126.1"/>
    <property type="molecule type" value="Genomic_DNA"/>
</dbReference>
<keyword evidence="4 8" id="KW-0503">Monooxygenase</keyword>
<feature type="binding site" evidence="6">
    <location>
        <position position="87"/>
    </location>
    <ligand>
        <name>FMN</name>
        <dbReference type="ChEBI" id="CHEBI:58210"/>
    </ligand>
</feature>
<dbReference type="GO" id="GO:0016705">
    <property type="term" value="F:oxidoreductase activity, acting on paired donors, with incorporation or reduction of molecular oxygen"/>
    <property type="evidence" value="ECO:0007669"/>
    <property type="project" value="InterPro"/>
</dbReference>
<dbReference type="InterPro" id="IPR051260">
    <property type="entry name" value="Diverse_substr_monoxygenases"/>
</dbReference>
<dbReference type="Gene3D" id="3.20.20.30">
    <property type="entry name" value="Luciferase-like domain"/>
    <property type="match status" value="1"/>
</dbReference>
<keyword evidence="3 8" id="KW-0560">Oxidoreductase</keyword>
<evidence type="ECO:0000259" key="7">
    <source>
        <dbReference type="Pfam" id="PF00296"/>
    </source>
</evidence>
<dbReference type="InterPro" id="IPR016215">
    <property type="entry name" value="NTA_MOA"/>
</dbReference>
<dbReference type="PIRSF" id="PIRSF000337">
    <property type="entry name" value="NTA_MOA"/>
    <property type="match status" value="1"/>
</dbReference>
<feature type="binding site" evidence="6">
    <location>
        <position position="141"/>
    </location>
    <ligand>
        <name>FMN</name>
        <dbReference type="ChEBI" id="CHEBI:58210"/>
    </ligand>
</feature>
<evidence type="ECO:0000256" key="6">
    <source>
        <dbReference type="PIRSR" id="PIRSR000337-1"/>
    </source>
</evidence>
<dbReference type="PANTHER" id="PTHR30011">
    <property type="entry name" value="ALKANESULFONATE MONOOXYGENASE-RELATED"/>
    <property type="match status" value="1"/>
</dbReference>
<dbReference type="Proteomes" id="UP001139485">
    <property type="component" value="Unassembled WGS sequence"/>
</dbReference>
<evidence type="ECO:0000256" key="4">
    <source>
        <dbReference type="ARBA" id="ARBA00023033"/>
    </source>
</evidence>
<gene>
    <name evidence="8" type="ORF">M8330_12585</name>
</gene>
<keyword evidence="1 6" id="KW-0285">Flavoprotein</keyword>
<dbReference type="InterPro" id="IPR011251">
    <property type="entry name" value="Luciferase-like_dom"/>
</dbReference>
<feature type="domain" description="Luciferase-like" evidence="7">
    <location>
        <begin position="37"/>
        <end position="367"/>
    </location>
</feature>
<dbReference type="InterPro" id="IPR036661">
    <property type="entry name" value="Luciferase-like_sf"/>
</dbReference>
<evidence type="ECO:0000256" key="1">
    <source>
        <dbReference type="ARBA" id="ARBA00022630"/>
    </source>
</evidence>